<dbReference type="Proteomes" id="UP000799424">
    <property type="component" value="Unassembled WGS sequence"/>
</dbReference>
<sequence>MLAKACPCLAPRLPSTHRPAVSIWLHQHLQLPKPAQQSEWPADVAAGAHVLRVFDRSSANVTDATRTRGLAPGTTPWHKCLCSTFYFASSRTADTARGHATSDRRRPWPWGSPSLSQTCNLRRRRTTANNGQHHSPRHLKHMLFLRRGVAYSAAGRLASFLPFCSSAMCGTAREG</sequence>
<evidence type="ECO:0000313" key="2">
    <source>
        <dbReference type="Proteomes" id="UP000799424"/>
    </source>
</evidence>
<evidence type="ECO:0000313" key="1">
    <source>
        <dbReference type="EMBL" id="KAF2818843.1"/>
    </source>
</evidence>
<name>A0A6A6ZDS9_9PLEO</name>
<organism evidence="1 2">
    <name type="scientific">Ophiobolus disseminans</name>
    <dbReference type="NCBI Taxonomy" id="1469910"/>
    <lineage>
        <taxon>Eukaryota</taxon>
        <taxon>Fungi</taxon>
        <taxon>Dikarya</taxon>
        <taxon>Ascomycota</taxon>
        <taxon>Pezizomycotina</taxon>
        <taxon>Dothideomycetes</taxon>
        <taxon>Pleosporomycetidae</taxon>
        <taxon>Pleosporales</taxon>
        <taxon>Pleosporineae</taxon>
        <taxon>Phaeosphaeriaceae</taxon>
        <taxon>Ophiobolus</taxon>
    </lineage>
</organism>
<protein>
    <submittedName>
        <fullName evidence="1">Uncharacterized protein</fullName>
    </submittedName>
</protein>
<dbReference type="AlphaFoldDB" id="A0A6A6ZDS9"/>
<keyword evidence="2" id="KW-1185">Reference proteome</keyword>
<gene>
    <name evidence="1" type="ORF">CC86DRAFT_375494</name>
</gene>
<reference evidence="1" key="1">
    <citation type="journal article" date="2020" name="Stud. Mycol.">
        <title>101 Dothideomycetes genomes: a test case for predicting lifestyles and emergence of pathogens.</title>
        <authorList>
            <person name="Haridas S."/>
            <person name="Albert R."/>
            <person name="Binder M."/>
            <person name="Bloem J."/>
            <person name="Labutti K."/>
            <person name="Salamov A."/>
            <person name="Andreopoulos B."/>
            <person name="Baker S."/>
            <person name="Barry K."/>
            <person name="Bills G."/>
            <person name="Bluhm B."/>
            <person name="Cannon C."/>
            <person name="Castanera R."/>
            <person name="Culley D."/>
            <person name="Daum C."/>
            <person name="Ezra D."/>
            <person name="Gonzalez J."/>
            <person name="Henrissat B."/>
            <person name="Kuo A."/>
            <person name="Liang C."/>
            <person name="Lipzen A."/>
            <person name="Lutzoni F."/>
            <person name="Magnuson J."/>
            <person name="Mondo S."/>
            <person name="Nolan M."/>
            <person name="Ohm R."/>
            <person name="Pangilinan J."/>
            <person name="Park H.-J."/>
            <person name="Ramirez L."/>
            <person name="Alfaro M."/>
            <person name="Sun H."/>
            <person name="Tritt A."/>
            <person name="Yoshinaga Y."/>
            <person name="Zwiers L.-H."/>
            <person name="Turgeon B."/>
            <person name="Goodwin S."/>
            <person name="Spatafora J."/>
            <person name="Crous P."/>
            <person name="Grigoriev I."/>
        </authorList>
    </citation>
    <scope>NUCLEOTIDE SEQUENCE</scope>
    <source>
        <strain evidence="1">CBS 113818</strain>
    </source>
</reference>
<dbReference type="EMBL" id="MU006248">
    <property type="protein sequence ID" value="KAF2818843.1"/>
    <property type="molecule type" value="Genomic_DNA"/>
</dbReference>
<proteinExistence type="predicted"/>
<accession>A0A6A6ZDS9</accession>